<evidence type="ECO:0000256" key="2">
    <source>
        <dbReference type="ARBA" id="ARBA00023242"/>
    </source>
</evidence>
<comment type="subcellular location">
    <subcellularLocation>
        <location evidence="1">Nucleus</location>
    </subcellularLocation>
</comment>
<dbReference type="InterPro" id="IPR044661">
    <property type="entry name" value="MED15a/b/c-like"/>
</dbReference>
<evidence type="ECO:0000313" key="6">
    <source>
        <dbReference type="Proteomes" id="UP000002051"/>
    </source>
</evidence>
<dbReference type="Pfam" id="PF16987">
    <property type="entry name" value="KIX_2"/>
    <property type="match status" value="1"/>
</dbReference>
<keyword evidence="2" id="KW-0539">Nucleus</keyword>
<dbReference type="Proteomes" id="UP000002051">
    <property type="component" value="Chromosome 4"/>
</dbReference>
<dbReference type="GO" id="GO:0005634">
    <property type="term" value="C:nucleus"/>
    <property type="evidence" value="ECO:0007669"/>
    <property type="project" value="UniProtKB-SubCell"/>
</dbReference>
<dbReference type="eggNOG" id="ENOG502QQV3">
    <property type="taxonomic scope" value="Eukaryota"/>
</dbReference>
<dbReference type="STRING" id="3880.G8A1U8"/>
<sequence length="582" mass="65599">MEDGKQVANIATERWKTKEFRKRIVMNVANRIMKSGGASNKKYTLPELVQIVERYEEKANASAKTEDEYMRTVTARVKSIEAHRQAAEAKNLISNPSPSGTDANNDWREVVYKKLQFLKENFYSAIQPNYQNLCTVLQADPSTQVLSSIELETYRYHKSEIEKILSLFELSKSQITADIKNRTIKAHRYLLSLPRTSEQPNNQQSPHVQLKQQFFGPSNSTLSHPVIFKMKLSPFTNNMYLQDHGVAMPIGSSQRGIMNQSSIVTGTDNAVQQQTNVAFKESCASINAPRISATEQFGASTSTEKISPLIKENNNQNQVSQKPTLGSEEQNPAIQRMLNVLTSISPEALSQGVGGIKEVVRLNDEIPGAELLNQMPEMVDELGLPTFTIPEAWKMPHSFVATTYDIPMHDAFNQFADSAEADLNSSTMKGKCPQTVKNQNILAEIKDINNQLFDCEVVIAEQENVESAVGLLLKIMYNAVTMNQDLVSHLTYDKKSLIKPLWLLIPPSYPSSSLVILDELPLEVSEDLRALFERAKAKLRFNLESMNETWLIKDITRAWESCVKDAILDYEQTFDAFDWESC</sequence>
<dbReference type="InterPro" id="IPR036529">
    <property type="entry name" value="KIX_dom_sf"/>
</dbReference>
<feature type="domain" description="Mediator complex subunit 15 KIX" evidence="3">
    <location>
        <begin position="18"/>
        <end position="90"/>
    </location>
</feature>
<dbReference type="InterPro" id="IPR036546">
    <property type="entry name" value="MED15_KIX"/>
</dbReference>
<dbReference type="PaxDb" id="3880-AES85436"/>
<reference evidence="4 6" key="1">
    <citation type="journal article" date="2011" name="Nature">
        <title>The Medicago genome provides insight into the evolution of rhizobial symbioses.</title>
        <authorList>
            <person name="Young N.D."/>
            <person name="Debelle F."/>
            <person name="Oldroyd G.E."/>
            <person name="Geurts R."/>
            <person name="Cannon S.B."/>
            <person name="Udvardi M.K."/>
            <person name="Benedito V.A."/>
            <person name="Mayer K.F."/>
            <person name="Gouzy J."/>
            <person name="Schoof H."/>
            <person name="Van de Peer Y."/>
            <person name="Proost S."/>
            <person name="Cook D.R."/>
            <person name="Meyers B.C."/>
            <person name="Spannagl M."/>
            <person name="Cheung F."/>
            <person name="De Mita S."/>
            <person name="Krishnakumar V."/>
            <person name="Gundlach H."/>
            <person name="Zhou S."/>
            <person name="Mudge J."/>
            <person name="Bharti A.K."/>
            <person name="Murray J.D."/>
            <person name="Naoumkina M.A."/>
            <person name="Rosen B."/>
            <person name="Silverstein K.A."/>
            <person name="Tang H."/>
            <person name="Rombauts S."/>
            <person name="Zhao P.X."/>
            <person name="Zhou P."/>
            <person name="Barbe V."/>
            <person name="Bardou P."/>
            <person name="Bechner M."/>
            <person name="Bellec A."/>
            <person name="Berger A."/>
            <person name="Berges H."/>
            <person name="Bidwell S."/>
            <person name="Bisseling T."/>
            <person name="Choisne N."/>
            <person name="Couloux A."/>
            <person name="Denny R."/>
            <person name="Deshpande S."/>
            <person name="Dai X."/>
            <person name="Doyle J.J."/>
            <person name="Dudez A.M."/>
            <person name="Farmer A.D."/>
            <person name="Fouteau S."/>
            <person name="Franken C."/>
            <person name="Gibelin C."/>
            <person name="Gish J."/>
            <person name="Goldstein S."/>
            <person name="Gonzalez A.J."/>
            <person name="Green P.J."/>
            <person name="Hallab A."/>
            <person name="Hartog M."/>
            <person name="Hua A."/>
            <person name="Humphray S.J."/>
            <person name="Jeong D.H."/>
            <person name="Jing Y."/>
            <person name="Jocker A."/>
            <person name="Kenton S.M."/>
            <person name="Kim D.J."/>
            <person name="Klee K."/>
            <person name="Lai H."/>
            <person name="Lang C."/>
            <person name="Lin S."/>
            <person name="Macmil S.L."/>
            <person name="Magdelenat G."/>
            <person name="Matthews L."/>
            <person name="McCorrison J."/>
            <person name="Monaghan E.L."/>
            <person name="Mun J.H."/>
            <person name="Najar F.Z."/>
            <person name="Nicholson C."/>
            <person name="Noirot C."/>
            <person name="O'Bleness M."/>
            <person name="Paule C.R."/>
            <person name="Poulain J."/>
            <person name="Prion F."/>
            <person name="Qin B."/>
            <person name="Qu C."/>
            <person name="Retzel E.F."/>
            <person name="Riddle C."/>
            <person name="Sallet E."/>
            <person name="Samain S."/>
            <person name="Samson N."/>
            <person name="Sanders I."/>
            <person name="Saurat O."/>
            <person name="Scarpelli C."/>
            <person name="Schiex T."/>
            <person name="Segurens B."/>
            <person name="Severin A.J."/>
            <person name="Sherrier D.J."/>
            <person name="Shi R."/>
            <person name="Sims S."/>
            <person name="Singer S.R."/>
            <person name="Sinharoy S."/>
            <person name="Sterck L."/>
            <person name="Viollet A."/>
            <person name="Wang B.B."/>
            <person name="Wang K."/>
            <person name="Wang M."/>
            <person name="Wang X."/>
            <person name="Warfsmann J."/>
            <person name="Weissenbach J."/>
            <person name="White D.D."/>
            <person name="White J.D."/>
            <person name="Wiley G.B."/>
            <person name="Wincker P."/>
            <person name="Xing Y."/>
            <person name="Yang L."/>
            <person name="Yao Z."/>
            <person name="Ying F."/>
            <person name="Zhai J."/>
            <person name="Zhou L."/>
            <person name="Zuber A."/>
            <person name="Denarie J."/>
            <person name="Dixon R.A."/>
            <person name="May G.D."/>
            <person name="Schwartz D.C."/>
            <person name="Rogers J."/>
            <person name="Quetier F."/>
            <person name="Town C.D."/>
            <person name="Roe B.A."/>
        </authorList>
    </citation>
    <scope>NUCLEOTIDE SEQUENCE [LARGE SCALE GENOMIC DNA]</scope>
    <source>
        <strain evidence="4">A17</strain>
        <strain evidence="5 6">cv. Jemalong A17</strain>
    </source>
</reference>
<proteinExistence type="predicted"/>
<dbReference type="EMBL" id="CM001220">
    <property type="protein sequence ID" value="KEH31420.1"/>
    <property type="molecule type" value="Genomic_DNA"/>
</dbReference>
<dbReference type="EnsemblPlants" id="KEH31420">
    <property type="protein sequence ID" value="KEH31420"/>
    <property type="gene ID" value="MTR_4g094745"/>
</dbReference>
<organism evidence="5">
    <name type="scientific">Medicago truncatula</name>
    <name type="common">Barrel medic</name>
    <name type="synonym">Medicago tribuloides</name>
    <dbReference type="NCBI Taxonomy" id="3880"/>
    <lineage>
        <taxon>Eukaryota</taxon>
        <taxon>Viridiplantae</taxon>
        <taxon>Streptophyta</taxon>
        <taxon>Embryophyta</taxon>
        <taxon>Tracheophyta</taxon>
        <taxon>Spermatophyta</taxon>
        <taxon>Magnoliopsida</taxon>
        <taxon>eudicotyledons</taxon>
        <taxon>Gunneridae</taxon>
        <taxon>Pentapetalae</taxon>
        <taxon>rosids</taxon>
        <taxon>fabids</taxon>
        <taxon>Fabales</taxon>
        <taxon>Fabaceae</taxon>
        <taxon>Papilionoideae</taxon>
        <taxon>50 kb inversion clade</taxon>
        <taxon>NPAAA clade</taxon>
        <taxon>Hologalegina</taxon>
        <taxon>IRL clade</taxon>
        <taxon>Trifolieae</taxon>
        <taxon>Medicago</taxon>
    </lineage>
</organism>
<reference evidence="5" key="3">
    <citation type="submission" date="2015-04" db="UniProtKB">
        <authorList>
            <consortium name="EnsemblPlants"/>
        </authorList>
    </citation>
    <scope>IDENTIFICATION</scope>
    <source>
        <strain evidence="5">cv. Jemalong A17</strain>
    </source>
</reference>
<evidence type="ECO:0000256" key="1">
    <source>
        <dbReference type="ARBA" id="ARBA00004123"/>
    </source>
</evidence>
<keyword evidence="6" id="KW-1185">Reference proteome</keyword>
<evidence type="ECO:0000259" key="3">
    <source>
        <dbReference type="Pfam" id="PF16987"/>
    </source>
</evidence>
<dbReference type="OMA" id="IWKDVSQ"/>
<dbReference type="AlphaFoldDB" id="G8A1U8"/>
<evidence type="ECO:0000313" key="4">
    <source>
        <dbReference type="EMBL" id="KEH31420.1"/>
    </source>
</evidence>
<dbReference type="GO" id="GO:0003713">
    <property type="term" value="F:transcription coactivator activity"/>
    <property type="evidence" value="ECO:0007669"/>
    <property type="project" value="InterPro"/>
</dbReference>
<accession>G8A1U8</accession>
<protein>
    <recommendedName>
        <fullName evidence="3">Mediator complex subunit 15 KIX domain-containing protein</fullName>
    </recommendedName>
</protein>
<dbReference type="PANTHER" id="PTHR33137:SF37">
    <property type="entry name" value="MEDIATOR COMPLEX SUBUNIT 15 KIX DOMAIN-CONTAINING PROTEIN"/>
    <property type="match status" value="1"/>
</dbReference>
<gene>
    <name evidence="4" type="ordered locus">MTR_4g094745</name>
</gene>
<name>G8A1U8_MEDTR</name>
<evidence type="ECO:0000313" key="5">
    <source>
        <dbReference type="EnsemblPlants" id="KEH31420"/>
    </source>
</evidence>
<reference evidence="4 6" key="2">
    <citation type="journal article" date="2014" name="BMC Genomics">
        <title>An improved genome release (version Mt4.0) for the model legume Medicago truncatula.</title>
        <authorList>
            <person name="Tang H."/>
            <person name="Krishnakumar V."/>
            <person name="Bidwell S."/>
            <person name="Rosen B."/>
            <person name="Chan A."/>
            <person name="Zhou S."/>
            <person name="Gentzbittel L."/>
            <person name="Childs K.L."/>
            <person name="Yandell M."/>
            <person name="Gundlach H."/>
            <person name="Mayer K.F."/>
            <person name="Schwartz D.C."/>
            <person name="Town C.D."/>
        </authorList>
    </citation>
    <scope>GENOME REANNOTATION</scope>
    <source>
        <strain evidence="4">A17</strain>
        <strain evidence="5 6">cv. Jemalong A17</strain>
    </source>
</reference>
<dbReference type="HOGENOM" id="CLU_393004_0_0_1"/>
<dbReference type="GO" id="GO:0031490">
    <property type="term" value="F:chromatin DNA binding"/>
    <property type="evidence" value="ECO:0000318"/>
    <property type="project" value="GO_Central"/>
</dbReference>
<dbReference type="Gene3D" id="1.10.246.20">
    <property type="entry name" value="Coactivator CBP, KIX domain"/>
    <property type="match status" value="1"/>
</dbReference>
<dbReference type="PANTHER" id="PTHR33137">
    <property type="entry name" value="MEDIATOR OF RNA POLYMERASE II TRANSCRIPTION SUBUNIT 15A-RELATED"/>
    <property type="match status" value="1"/>
</dbReference>